<dbReference type="Proteomes" id="UP000199647">
    <property type="component" value="Unassembled WGS sequence"/>
</dbReference>
<comment type="function">
    <text evidence="2">NDH-1 shuttles electrons from NADH, via FMN and iron-sulfur (Fe-S) centers, to quinones in the respiratory chain. Couples the redox reaction to proton translocation (for every two electrons transferred, four hydrogen ions are translocated across the cytoplasmic membrane), and thus conserves the redox energy in a proton gradient.</text>
</comment>
<dbReference type="AlphaFoldDB" id="A0A1H9J8A5"/>
<comment type="similarity">
    <text evidence="1 2">Belongs to the complex I subunit 6 family.</text>
</comment>
<accession>A0A1H9J8A5</accession>
<dbReference type="STRING" id="1855383.SAMN05216548_10841"/>
<evidence type="ECO:0000256" key="2">
    <source>
        <dbReference type="RuleBase" id="RU004429"/>
    </source>
</evidence>
<evidence type="ECO:0000256" key="1">
    <source>
        <dbReference type="ARBA" id="ARBA00005698"/>
    </source>
</evidence>
<reference evidence="3 4" key="1">
    <citation type="submission" date="2016-10" db="EMBL/GenBank/DDBJ databases">
        <authorList>
            <person name="de Groot N.N."/>
        </authorList>
    </citation>
    <scope>NUCLEOTIDE SEQUENCE [LARGE SCALE GENOMIC DNA]</scope>
    <source>
        <strain evidence="3 4">A52C2</strain>
    </source>
</reference>
<dbReference type="InterPro" id="IPR042106">
    <property type="entry name" value="Nuo/plastoQ_OxRdtase_6_NuoJ"/>
</dbReference>
<dbReference type="RefSeq" id="WP_092496815.1">
    <property type="nucleotide sequence ID" value="NZ_FOFG01000008.1"/>
</dbReference>
<protein>
    <recommendedName>
        <fullName evidence="2">NADH-quinone oxidoreductase subunit J</fullName>
        <ecNumber evidence="2">7.1.1.-</ecNumber>
    </recommendedName>
</protein>
<feature type="transmembrane region" description="Helical" evidence="2">
    <location>
        <begin position="32"/>
        <end position="51"/>
    </location>
</feature>
<dbReference type="PANTHER" id="PTHR33269">
    <property type="entry name" value="NADH-UBIQUINONE OXIDOREDUCTASE CHAIN 6"/>
    <property type="match status" value="1"/>
</dbReference>
<feature type="transmembrane region" description="Helical" evidence="2">
    <location>
        <begin position="91"/>
        <end position="115"/>
    </location>
</feature>
<keyword evidence="2" id="KW-1133">Transmembrane helix</keyword>
<comment type="subcellular location">
    <subcellularLocation>
        <location evidence="2">Cell membrane</location>
        <topology evidence="2">Multi-pass membrane protein</topology>
    </subcellularLocation>
</comment>
<keyword evidence="4" id="KW-1185">Reference proteome</keyword>
<dbReference type="GO" id="GO:0005886">
    <property type="term" value="C:plasma membrane"/>
    <property type="evidence" value="ECO:0007669"/>
    <property type="project" value="UniProtKB-SubCell"/>
</dbReference>
<proteinExistence type="inferred from homology"/>
<keyword evidence="2" id="KW-0812">Transmembrane</keyword>
<dbReference type="GO" id="GO:0008137">
    <property type="term" value="F:NADH dehydrogenase (ubiquinone) activity"/>
    <property type="evidence" value="ECO:0007669"/>
    <property type="project" value="UniProtKB-UniRule"/>
</dbReference>
<evidence type="ECO:0000313" key="3">
    <source>
        <dbReference type="EMBL" id="SEQ83261.1"/>
    </source>
</evidence>
<keyword evidence="2" id="KW-0520">NAD</keyword>
<keyword evidence="2" id="KW-1003">Cell membrane</keyword>
<dbReference type="EMBL" id="FOFG01000008">
    <property type="protein sequence ID" value="SEQ83261.1"/>
    <property type="molecule type" value="Genomic_DNA"/>
</dbReference>
<keyword evidence="2" id="KW-0874">Quinone</keyword>
<dbReference type="PANTHER" id="PTHR33269:SF17">
    <property type="entry name" value="NADH-UBIQUINONE OXIDOREDUCTASE CHAIN 6"/>
    <property type="match status" value="1"/>
</dbReference>
<dbReference type="Gene3D" id="1.20.120.1200">
    <property type="entry name" value="NADH-ubiquinone/plastoquinone oxidoreductase chain 6, subunit NuoJ"/>
    <property type="match status" value="1"/>
</dbReference>
<dbReference type="GO" id="GO:0048038">
    <property type="term" value="F:quinone binding"/>
    <property type="evidence" value="ECO:0007669"/>
    <property type="project" value="UniProtKB-UniRule"/>
</dbReference>
<dbReference type="OrthoDB" id="9795409at2"/>
<dbReference type="InterPro" id="IPR001457">
    <property type="entry name" value="NADH_UbQ/plastoQ_OxRdtase_su6"/>
</dbReference>
<sequence>MILQPIFFYIFSIVTVASAFMVISSRNPVHSVLFLILAFFNAAGLFILLGAEFLAMILVVVYVGAVAVLFLFVVMMLDIDFGELRQGVLQYLPVGAVIGLILLVELVTVLGGVVISPEVSAGAAAPIPPLEQVSNIAAIGAVLYTRYLFFFQVSGLILLVAMIGAIVLTLRHRETVRRQSIANQVARNPASAVEVVQVKSGRGI</sequence>
<feature type="transmembrane region" description="Helical" evidence="2">
    <location>
        <begin position="57"/>
        <end position="79"/>
    </location>
</feature>
<dbReference type="Pfam" id="PF00499">
    <property type="entry name" value="Oxidored_q3"/>
    <property type="match status" value="1"/>
</dbReference>
<keyword evidence="2" id="KW-0472">Membrane</keyword>
<name>A0A1H9J8A5_9HYPH</name>
<evidence type="ECO:0000313" key="4">
    <source>
        <dbReference type="Proteomes" id="UP000199647"/>
    </source>
</evidence>
<feature type="transmembrane region" description="Helical" evidence="2">
    <location>
        <begin position="6"/>
        <end position="25"/>
    </location>
</feature>
<comment type="catalytic activity">
    <reaction evidence="2">
        <text>a quinone + NADH + 5 H(+)(in) = a quinol + NAD(+) + 4 H(+)(out)</text>
        <dbReference type="Rhea" id="RHEA:57888"/>
        <dbReference type="ChEBI" id="CHEBI:15378"/>
        <dbReference type="ChEBI" id="CHEBI:24646"/>
        <dbReference type="ChEBI" id="CHEBI:57540"/>
        <dbReference type="ChEBI" id="CHEBI:57945"/>
        <dbReference type="ChEBI" id="CHEBI:132124"/>
    </reaction>
</comment>
<dbReference type="EC" id="7.1.1.-" evidence="2"/>
<feature type="transmembrane region" description="Helical" evidence="2">
    <location>
        <begin position="149"/>
        <end position="170"/>
    </location>
</feature>
<dbReference type="NCBIfam" id="NF005164">
    <property type="entry name" value="PRK06638.1-4"/>
    <property type="match status" value="1"/>
</dbReference>
<gene>
    <name evidence="3" type="ORF">SAMN05216548_10841</name>
</gene>
<organism evidence="3 4">
    <name type="scientific">Faunimonas pinastri</name>
    <dbReference type="NCBI Taxonomy" id="1855383"/>
    <lineage>
        <taxon>Bacteria</taxon>
        <taxon>Pseudomonadati</taxon>
        <taxon>Pseudomonadota</taxon>
        <taxon>Alphaproteobacteria</taxon>
        <taxon>Hyphomicrobiales</taxon>
        <taxon>Afifellaceae</taxon>
        <taxon>Faunimonas</taxon>
    </lineage>
</organism>